<sequence>MLKDTFRLTERGAACTGIFYNNDLNSVSKIQTIKSSIKCMNKNGGPTFLGMELAPGDKTPRRCVVIHDAPPFFRW</sequence>
<proteinExistence type="predicted"/>
<protein>
    <submittedName>
        <fullName evidence="1">Uncharacterized protein</fullName>
    </submittedName>
</protein>
<evidence type="ECO:0000313" key="1">
    <source>
        <dbReference type="EMBL" id="MDC7160086.1"/>
    </source>
</evidence>
<feature type="non-terminal residue" evidence="1">
    <location>
        <position position="75"/>
    </location>
</feature>
<dbReference type="EMBL" id="JAQPYW010000219">
    <property type="protein sequence ID" value="MDC7160086.1"/>
    <property type="molecule type" value="Genomic_DNA"/>
</dbReference>
<reference evidence="1" key="1">
    <citation type="submission" date="2023-01" db="EMBL/GenBank/DDBJ databases">
        <title>Exploring GABA producing Bacteroides strains toward improving mental health.</title>
        <authorList>
            <person name="Yousuf B."/>
            <person name="Bouhlel N.E."/>
            <person name="Mottawea W."/>
            <person name="Hammami R."/>
        </authorList>
    </citation>
    <scope>NUCLEOTIDE SEQUENCE</scope>
    <source>
        <strain evidence="1">UO.H1049</strain>
    </source>
</reference>
<organism evidence="1 2">
    <name type="scientific">Parabacteroides johnsonii</name>
    <dbReference type="NCBI Taxonomy" id="387661"/>
    <lineage>
        <taxon>Bacteria</taxon>
        <taxon>Pseudomonadati</taxon>
        <taxon>Bacteroidota</taxon>
        <taxon>Bacteroidia</taxon>
        <taxon>Bacteroidales</taxon>
        <taxon>Tannerellaceae</taxon>
        <taxon>Parabacteroides</taxon>
    </lineage>
</organism>
<accession>A0ACC6D9S3</accession>
<evidence type="ECO:0000313" key="2">
    <source>
        <dbReference type="Proteomes" id="UP001213431"/>
    </source>
</evidence>
<comment type="caution">
    <text evidence="1">The sequence shown here is derived from an EMBL/GenBank/DDBJ whole genome shotgun (WGS) entry which is preliminary data.</text>
</comment>
<name>A0ACC6D9S3_9BACT</name>
<keyword evidence="2" id="KW-1185">Reference proteome</keyword>
<gene>
    <name evidence="1" type="ORF">PQG99_19705</name>
</gene>
<dbReference type="Proteomes" id="UP001213431">
    <property type="component" value="Unassembled WGS sequence"/>
</dbReference>